<dbReference type="Gene3D" id="2.60.40.730">
    <property type="entry name" value="SOR catalytic domain"/>
    <property type="match status" value="1"/>
</dbReference>
<reference evidence="2 3" key="1">
    <citation type="submission" date="2017-05" db="EMBL/GenBank/DDBJ databases">
        <title>Butyricicoccus porcorum sp. nov. a butyrate-producing bacterium from the swine intestinal tract.</title>
        <authorList>
            <person name="Trachsel J."/>
            <person name="Humphrey S."/>
            <person name="Allen H.K."/>
        </authorList>
    </citation>
    <scope>NUCLEOTIDE SEQUENCE [LARGE SCALE GENOMIC DNA]</scope>
    <source>
        <strain evidence="2">BB10</strain>
    </source>
</reference>
<evidence type="ECO:0000313" key="2">
    <source>
        <dbReference type="EMBL" id="OUM20181.1"/>
    </source>
</evidence>
<comment type="caution">
    <text evidence="2">The sequence shown here is derived from an EMBL/GenBank/DDBJ whole genome shotgun (WGS) entry which is preliminary data.</text>
</comment>
<dbReference type="SUPFAM" id="SSF47413">
    <property type="entry name" value="lambda repressor-like DNA-binding domains"/>
    <property type="match status" value="1"/>
</dbReference>
<dbReference type="GO" id="GO:0003677">
    <property type="term" value="F:DNA binding"/>
    <property type="evidence" value="ECO:0007669"/>
    <property type="project" value="InterPro"/>
</dbReference>
<dbReference type="CDD" id="cd00093">
    <property type="entry name" value="HTH_XRE"/>
    <property type="match status" value="1"/>
</dbReference>
<keyword evidence="3" id="KW-1185">Reference proteome</keyword>
<proteinExistence type="predicted"/>
<evidence type="ECO:0000313" key="3">
    <source>
        <dbReference type="Proteomes" id="UP000194903"/>
    </source>
</evidence>
<name>A0A252F3C3_9FIRM</name>
<dbReference type="GO" id="GO:0005506">
    <property type="term" value="F:iron ion binding"/>
    <property type="evidence" value="ECO:0007669"/>
    <property type="project" value="InterPro"/>
</dbReference>
<gene>
    <name evidence="2" type="ORF">CBW42_09035</name>
</gene>
<dbReference type="Proteomes" id="UP000194903">
    <property type="component" value="Unassembled WGS sequence"/>
</dbReference>
<accession>A0A252F3C3</accession>
<dbReference type="SUPFAM" id="SSF49367">
    <property type="entry name" value="Superoxide reductase-like"/>
    <property type="match status" value="1"/>
</dbReference>
<feature type="domain" description="HTH cro/C1-type" evidence="1">
    <location>
        <begin position="10"/>
        <end position="45"/>
    </location>
</feature>
<dbReference type="RefSeq" id="WP_087020250.1">
    <property type="nucleotide sequence ID" value="NZ_NHOC01000007.1"/>
</dbReference>
<dbReference type="InterPro" id="IPR001387">
    <property type="entry name" value="Cro/C1-type_HTH"/>
</dbReference>
<dbReference type="Pfam" id="PF01381">
    <property type="entry name" value="HTH_3"/>
    <property type="match status" value="1"/>
</dbReference>
<evidence type="ECO:0000259" key="1">
    <source>
        <dbReference type="PROSITE" id="PS50943"/>
    </source>
</evidence>
<dbReference type="AlphaFoldDB" id="A0A252F3C3"/>
<protein>
    <recommendedName>
        <fullName evidence="1">HTH cro/C1-type domain-containing protein</fullName>
    </recommendedName>
</protein>
<dbReference type="OrthoDB" id="9813152at2"/>
<dbReference type="GO" id="GO:0016491">
    <property type="term" value="F:oxidoreductase activity"/>
    <property type="evidence" value="ECO:0007669"/>
    <property type="project" value="InterPro"/>
</dbReference>
<dbReference type="Gene3D" id="1.10.260.40">
    <property type="entry name" value="lambda repressor-like DNA-binding domains"/>
    <property type="match status" value="1"/>
</dbReference>
<dbReference type="EMBL" id="NHOC01000007">
    <property type="protein sequence ID" value="OUM20181.1"/>
    <property type="molecule type" value="Genomic_DNA"/>
</dbReference>
<organism evidence="2 3">
    <name type="scientific">Butyricicoccus porcorum</name>
    <dbReference type="NCBI Taxonomy" id="1945634"/>
    <lineage>
        <taxon>Bacteria</taxon>
        <taxon>Bacillati</taxon>
        <taxon>Bacillota</taxon>
        <taxon>Clostridia</taxon>
        <taxon>Eubacteriales</taxon>
        <taxon>Butyricicoccaceae</taxon>
        <taxon>Butyricicoccus</taxon>
    </lineage>
</organism>
<dbReference type="PROSITE" id="PS50943">
    <property type="entry name" value="HTH_CROC1"/>
    <property type="match status" value="1"/>
</dbReference>
<dbReference type="InterPro" id="IPR036073">
    <property type="entry name" value="Desulfoferrodoxin_Fe-bd_dom_sf"/>
</dbReference>
<dbReference type="InterPro" id="IPR010982">
    <property type="entry name" value="Lambda_DNA-bd_dom_sf"/>
</dbReference>
<dbReference type="SMART" id="SM00530">
    <property type="entry name" value="HTH_XRE"/>
    <property type="match status" value="1"/>
</dbReference>
<sequence length="137" mass="15857">MDIKNTGRLIAALRKEQHMTQKELAELLYLSDRTISKWERGAGTPLEPLEAKPEDDTHAISVETIDGEYYVSVQHVMTKEHHIAFMAYLTGDKLYLNRLYPEGDAASRFPRIGMGTLYVYCTDDGLYRKYIRRERKA</sequence>